<dbReference type="AlphaFoldDB" id="C5B1V0"/>
<evidence type="ECO:0008006" key="4">
    <source>
        <dbReference type="Google" id="ProtNLM"/>
    </source>
</evidence>
<organism evidence="2 3">
    <name type="scientific">Methylorubrum extorquens (strain ATCC 14718 / DSM 1338 / JCM 2805 / NCIMB 9133 / AM1)</name>
    <name type="common">Methylobacterium extorquens</name>
    <dbReference type="NCBI Taxonomy" id="272630"/>
    <lineage>
        <taxon>Bacteria</taxon>
        <taxon>Pseudomonadati</taxon>
        <taxon>Pseudomonadota</taxon>
        <taxon>Alphaproteobacteria</taxon>
        <taxon>Hyphomicrobiales</taxon>
        <taxon>Methylobacteriaceae</taxon>
        <taxon>Methylorubrum</taxon>
    </lineage>
</organism>
<proteinExistence type="predicted"/>
<reference evidence="2 3" key="1">
    <citation type="journal article" date="2009" name="PLoS ONE">
        <title>Methylobacterium genome sequences: a reference blueprint to investigate microbial metabolism of C1 compounds from natural and industrial sources.</title>
        <authorList>
            <person name="Vuilleumier S."/>
            <person name="Chistoserdova L."/>
            <person name="Lee M.-C."/>
            <person name="Bringel F."/>
            <person name="Lajus A."/>
            <person name="Zhou Y."/>
            <person name="Gourion B."/>
            <person name="Barbe V."/>
            <person name="Chang J."/>
            <person name="Cruveiller S."/>
            <person name="Dossat C."/>
            <person name="Gillett W."/>
            <person name="Gruffaz C."/>
            <person name="Haugen E."/>
            <person name="Hourcade E."/>
            <person name="Levy R."/>
            <person name="Mangenot S."/>
            <person name="Muller E."/>
            <person name="Nadalig T."/>
            <person name="Pagni M."/>
            <person name="Penny C."/>
            <person name="Peyraud R."/>
            <person name="Robinson D.G."/>
            <person name="Roche D."/>
            <person name="Rouy Z."/>
            <person name="Saenampechek C."/>
            <person name="Salvignol G."/>
            <person name="Vallenet D."/>
            <person name="Wu Z."/>
            <person name="Marx C.J."/>
            <person name="Vorholt J.A."/>
            <person name="Olson M.V."/>
            <person name="Kaul R."/>
            <person name="Weissenbach J."/>
            <person name="Medigue C."/>
            <person name="Lidstrom M.E."/>
        </authorList>
    </citation>
    <scope>NUCLEOTIDE SEQUENCE [LARGE SCALE GENOMIC DNA]</scope>
    <source>
        <strain evidence="3">ATCC 14718 / DSM 1338 / JCM 2805 / NCIMB 9133 / AM1</strain>
    </source>
</reference>
<dbReference type="Proteomes" id="UP000009081">
    <property type="component" value="Chromosome"/>
</dbReference>
<dbReference type="EMBL" id="CP001510">
    <property type="protein sequence ID" value="ACS39734.1"/>
    <property type="molecule type" value="Genomic_DNA"/>
</dbReference>
<dbReference type="KEGG" id="mea:Mex_1p1923"/>
<sequence length="140" mass="15351">MPTYQIIADRFDPSEGQAALAELAGPDDLLPLETARWAPEIRGTQLAPTFTAYQLRRAVEAGELQGFRPGHGILVTRRHLQTWRDTPWHRPAEARASTTTATETATTSATTTTPGSASRSDLDTALLIARRLRRPSRSTS</sequence>
<evidence type="ECO:0000313" key="3">
    <source>
        <dbReference type="Proteomes" id="UP000009081"/>
    </source>
</evidence>
<feature type="compositionally biased region" description="Basic residues" evidence="1">
    <location>
        <begin position="130"/>
        <end position="140"/>
    </location>
</feature>
<protein>
    <recommendedName>
        <fullName evidence="4">Helix-turn-helix domain-containing protein</fullName>
    </recommendedName>
</protein>
<feature type="region of interest" description="Disordered" evidence="1">
    <location>
        <begin position="84"/>
        <end position="140"/>
    </location>
</feature>
<evidence type="ECO:0000313" key="2">
    <source>
        <dbReference type="EMBL" id="ACS39734.1"/>
    </source>
</evidence>
<evidence type="ECO:0000256" key="1">
    <source>
        <dbReference type="SAM" id="MobiDB-lite"/>
    </source>
</evidence>
<keyword evidence="3" id="KW-1185">Reference proteome</keyword>
<accession>C5B1V0</accession>
<dbReference type="HOGENOM" id="CLU_1738353_0_0_5"/>
<gene>
    <name evidence="2" type="ordered locus">MexAM1_META1p1923</name>
</gene>
<name>C5B1V0_METEA</name>
<feature type="compositionally biased region" description="Low complexity" evidence="1">
    <location>
        <begin position="94"/>
        <end position="119"/>
    </location>
</feature>